<evidence type="ECO:0000256" key="1">
    <source>
        <dbReference type="ARBA" id="ARBA00001962"/>
    </source>
</evidence>
<evidence type="ECO:0000256" key="6">
    <source>
        <dbReference type="ARBA" id="ARBA00023014"/>
    </source>
</evidence>
<dbReference type="InterPro" id="IPR017941">
    <property type="entry name" value="Rieske_2Fe-2S"/>
</dbReference>
<dbReference type="GO" id="GO:0046872">
    <property type="term" value="F:metal ion binding"/>
    <property type="evidence" value="ECO:0007669"/>
    <property type="project" value="UniProtKB-KW"/>
</dbReference>
<dbReference type="GO" id="GO:0051537">
    <property type="term" value="F:2 iron, 2 sulfur cluster binding"/>
    <property type="evidence" value="ECO:0007669"/>
    <property type="project" value="UniProtKB-KW"/>
</dbReference>
<dbReference type="PANTHER" id="PTHR21266">
    <property type="entry name" value="IRON-SULFUR DOMAIN CONTAINING PROTEIN"/>
    <property type="match status" value="1"/>
</dbReference>
<organism evidence="8 9">
    <name type="scientific">Pseudoalteromonas amylolytica</name>
    <dbReference type="NCBI Taxonomy" id="1859457"/>
    <lineage>
        <taxon>Bacteria</taxon>
        <taxon>Pseudomonadati</taxon>
        <taxon>Pseudomonadota</taxon>
        <taxon>Gammaproteobacteria</taxon>
        <taxon>Alteromonadales</taxon>
        <taxon>Pseudoalteromonadaceae</taxon>
        <taxon>Pseudoalteromonas</taxon>
    </lineage>
</organism>
<keyword evidence="3" id="KW-0479">Metal-binding</keyword>
<evidence type="ECO:0000259" key="7">
    <source>
        <dbReference type="PROSITE" id="PS51296"/>
    </source>
</evidence>
<keyword evidence="6" id="KW-0411">Iron-sulfur</keyword>
<dbReference type="InterPro" id="IPR045605">
    <property type="entry name" value="KshA-like_C"/>
</dbReference>
<dbReference type="GO" id="GO:0016491">
    <property type="term" value="F:oxidoreductase activity"/>
    <property type="evidence" value="ECO:0007669"/>
    <property type="project" value="UniProtKB-KW"/>
</dbReference>
<gene>
    <name evidence="8" type="ORF">BET10_11585</name>
</gene>
<keyword evidence="5" id="KW-0408">Iron</keyword>
<evidence type="ECO:0000313" key="9">
    <source>
        <dbReference type="Proteomes" id="UP000179786"/>
    </source>
</evidence>
<evidence type="ECO:0000256" key="3">
    <source>
        <dbReference type="ARBA" id="ARBA00022723"/>
    </source>
</evidence>
<dbReference type="PROSITE" id="PS51296">
    <property type="entry name" value="RIESKE"/>
    <property type="match status" value="1"/>
</dbReference>
<dbReference type="SUPFAM" id="SSF50022">
    <property type="entry name" value="ISP domain"/>
    <property type="match status" value="1"/>
</dbReference>
<dbReference type="Proteomes" id="UP000179786">
    <property type="component" value="Unassembled WGS sequence"/>
</dbReference>
<dbReference type="GO" id="GO:0005737">
    <property type="term" value="C:cytoplasm"/>
    <property type="evidence" value="ECO:0007669"/>
    <property type="project" value="TreeGrafter"/>
</dbReference>
<dbReference type="STRING" id="1859457.BET10_11585"/>
<dbReference type="Gene3D" id="3.90.380.10">
    <property type="entry name" value="Naphthalene 1,2-dioxygenase Alpha Subunit, Chain A, domain 1"/>
    <property type="match status" value="1"/>
</dbReference>
<dbReference type="OrthoDB" id="9769355at2"/>
<name>A0A1S1MX45_9GAMM</name>
<reference evidence="8 9" key="1">
    <citation type="submission" date="2016-09" db="EMBL/GenBank/DDBJ databases">
        <title>Pseudoalteromonas amylolytica sp. nov., isolated from the surface seawater.</title>
        <authorList>
            <person name="Wu Y.-H."/>
            <person name="Cheng H."/>
            <person name="Jin X.-B."/>
            <person name="Wang C.-S."/>
            <person name="Xu X.-W."/>
        </authorList>
    </citation>
    <scope>NUCLEOTIDE SEQUENCE [LARGE SCALE GENOMIC DNA]</scope>
    <source>
        <strain evidence="8 9">JW1</strain>
    </source>
</reference>
<keyword evidence="2" id="KW-0001">2Fe-2S</keyword>
<comment type="cofactor">
    <cofactor evidence="1">
        <name>Fe cation</name>
        <dbReference type="ChEBI" id="CHEBI:24875"/>
    </cofactor>
</comment>
<dbReference type="RefSeq" id="WP_070985363.1">
    <property type="nucleotide sequence ID" value="NZ_MKJU01000025.1"/>
</dbReference>
<dbReference type="Pfam" id="PF00355">
    <property type="entry name" value="Rieske"/>
    <property type="match status" value="1"/>
</dbReference>
<sequence>MLKEIYNKIVNAYLVHYSKGIHRKYAYDNAPQIKERYPNVPFFLNGWQAVCMESELKNGQIISKNLMGENIVIWKSTKGEVAVTSAYCSHFGIHLGAGGKVVGDHLRCAFHHRCFDKNGVAKGKKEKPIKPYVIDINAGIVFVWFHSENESPTWNLPRLDTDYMGNKWEIEHQCLKGVNVKAHPIDFIENGVDFNHAIKLHGLCHQHTKLFEQDEKLSVRLKRGNEDKGNININAYGPFVIDYNIDFYWRWHVYHRFLVLLQLEADGSFTAHRIKMKRHAFKANLQEKLFNKGVYIFNEIKVFKTFMQEDHMIMMNRKHLEFPDLEKDDLYTRKFRLWYKQFYPSQKNIYSAHVIARKKVA</sequence>
<accession>A0A1S1MX45</accession>
<keyword evidence="9" id="KW-1185">Reference proteome</keyword>
<evidence type="ECO:0000256" key="5">
    <source>
        <dbReference type="ARBA" id="ARBA00023004"/>
    </source>
</evidence>
<feature type="domain" description="Rieske" evidence="7">
    <location>
        <begin position="48"/>
        <end position="143"/>
    </location>
</feature>
<evidence type="ECO:0000256" key="2">
    <source>
        <dbReference type="ARBA" id="ARBA00022714"/>
    </source>
</evidence>
<dbReference type="Pfam" id="PF19298">
    <property type="entry name" value="KshA_C"/>
    <property type="match status" value="1"/>
</dbReference>
<dbReference type="GO" id="GO:0008203">
    <property type="term" value="P:cholesterol metabolic process"/>
    <property type="evidence" value="ECO:0007669"/>
    <property type="project" value="InterPro"/>
</dbReference>
<evidence type="ECO:0000256" key="4">
    <source>
        <dbReference type="ARBA" id="ARBA00023002"/>
    </source>
</evidence>
<dbReference type="Gene3D" id="2.102.10.10">
    <property type="entry name" value="Rieske [2Fe-2S] iron-sulphur domain"/>
    <property type="match status" value="1"/>
</dbReference>
<proteinExistence type="predicted"/>
<evidence type="ECO:0000313" key="8">
    <source>
        <dbReference type="EMBL" id="OHU91448.1"/>
    </source>
</evidence>
<dbReference type="AlphaFoldDB" id="A0A1S1MX45"/>
<dbReference type="InterPro" id="IPR050584">
    <property type="entry name" value="Cholesterol_7-desaturase"/>
</dbReference>
<protein>
    <recommendedName>
        <fullName evidence="7">Rieske domain-containing protein</fullName>
    </recommendedName>
</protein>
<dbReference type="PANTHER" id="PTHR21266:SF60">
    <property type="entry name" value="3-KETOSTEROID-9-ALPHA-MONOOXYGENASE, OXYGENASE COMPONENT"/>
    <property type="match status" value="1"/>
</dbReference>
<dbReference type="EMBL" id="MKJU01000025">
    <property type="protein sequence ID" value="OHU91448.1"/>
    <property type="molecule type" value="Genomic_DNA"/>
</dbReference>
<dbReference type="InterPro" id="IPR036922">
    <property type="entry name" value="Rieske_2Fe-2S_sf"/>
</dbReference>
<keyword evidence="4" id="KW-0560">Oxidoreductase</keyword>
<comment type="caution">
    <text evidence="8">The sequence shown here is derived from an EMBL/GenBank/DDBJ whole genome shotgun (WGS) entry which is preliminary data.</text>
</comment>